<dbReference type="PIRSF" id="PIRSF036389">
    <property type="entry name" value="IOR_B"/>
    <property type="match status" value="1"/>
</dbReference>
<dbReference type="PROSITE" id="PS51318">
    <property type="entry name" value="TAT"/>
    <property type="match status" value="1"/>
</dbReference>
<dbReference type="Pfam" id="PF20256">
    <property type="entry name" value="MoCoBD_2"/>
    <property type="match status" value="2"/>
</dbReference>
<dbReference type="Gene3D" id="3.30.365.10">
    <property type="entry name" value="Aldehyde oxidase/xanthine dehydrogenase, molybdopterin binding domain"/>
    <property type="match status" value="4"/>
</dbReference>
<protein>
    <submittedName>
        <fullName evidence="2">Molybdopterin cofactor-binding domain-containing protein</fullName>
    </submittedName>
</protein>
<reference evidence="2 3" key="1">
    <citation type="submission" date="2024-08" db="EMBL/GenBank/DDBJ databases">
        <authorList>
            <person name="Lu H."/>
        </authorList>
    </citation>
    <scope>NUCLEOTIDE SEQUENCE [LARGE SCALE GENOMIC DNA]</scope>
    <source>
        <strain evidence="2 3">BYS78W</strain>
    </source>
</reference>
<dbReference type="EMBL" id="JBIGIC010000002">
    <property type="protein sequence ID" value="MFG6485955.1"/>
    <property type="molecule type" value="Genomic_DNA"/>
</dbReference>
<gene>
    <name evidence="2" type="ORF">ACG04R_04675</name>
</gene>
<dbReference type="Gene3D" id="3.90.1170.50">
    <property type="entry name" value="Aldehyde oxidase/xanthine dehydrogenase, a/b hammerhead"/>
    <property type="match status" value="1"/>
</dbReference>
<dbReference type="RefSeq" id="WP_394406766.1">
    <property type="nucleotide sequence ID" value="NZ_JBIGIC010000002.1"/>
</dbReference>
<name>A0ABW7H7R6_9BURK</name>
<dbReference type="InterPro" id="IPR000674">
    <property type="entry name" value="Ald_Oxase/Xan_DH_a/b"/>
</dbReference>
<organism evidence="2 3">
    <name type="scientific">Pelomonas candidula</name>
    <dbReference type="NCBI Taxonomy" id="3299025"/>
    <lineage>
        <taxon>Bacteria</taxon>
        <taxon>Pseudomonadati</taxon>
        <taxon>Pseudomonadota</taxon>
        <taxon>Betaproteobacteria</taxon>
        <taxon>Burkholderiales</taxon>
        <taxon>Sphaerotilaceae</taxon>
        <taxon>Roseateles</taxon>
    </lineage>
</organism>
<dbReference type="InterPro" id="IPR006311">
    <property type="entry name" value="TAT_signal"/>
</dbReference>
<comment type="caution">
    <text evidence="2">The sequence shown here is derived from an EMBL/GenBank/DDBJ whole genome shotgun (WGS) entry which is preliminary data.</text>
</comment>
<evidence type="ECO:0000313" key="3">
    <source>
        <dbReference type="Proteomes" id="UP001606134"/>
    </source>
</evidence>
<accession>A0ABW7H7R6</accession>
<proteinExistence type="predicted"/>
<dbReference type="PANTHER" id="PTHR47495">
    <property type="entry name" value="ALDEHYDE DEHYDROGENASE"/>
    <property type="match status" value="1"/>
</dbReference>
<dbReference type="InterPro" id="IPR012368">
    <property type="entry name" value="OxRdtase_Mopterin-bd_su_IorB"/>
</dbReference>
<sequence>MNARIPDIPEAAGLDRRQFLAAGTGLTLGLVLAGKAEAATATAVNAWLTIAGDGSITLASGASDMGQGSFSGLAQILCEDLMVDPAAVRVVPAAPSLASPAPVGVAINTVGSSVTRSNFWRLRDAGAVAREMLVGAAMVELGDAARANYAVANAVVTHLPTGRRLGYGQLAARAATLPVPASAPLVPDAQLRCIGKPLPRADIPAKVDGSTVYGIDVRRPGMVYAAIRHCPTFGGVLAATPATPGGALAVVPVKVAPGTARGLEAVGHVNAVAVVGPTTWDAWQAARRLNLKWTLPANAAALNSTQFVADAQALMASATPYAAGAANGPGTAYTVERSGAPEAAIAAADLKLEASYSLPYVSHACMEVLNCTVDYQAGVGCEVWAPTQSAKSALTLVMALTGMTASQVTIHVTALGGGLGRKAELDFISQAVQVAMAVKKPVKLMWPREEDFTHDQYRPMALVRVRAGLNKSGQVLGWTYRNVSPSILGQRGVQLPATGDSQGYEGSQALPYDFGARLTEWVSHTSGIPVGFWRSVGASINTFAVESMVDELALAAGADPYQYRRARLTDARWLAVLDAAAQAAGWGGAVPAGRARGIAIGTAFNSVVAQVVEVSATAAGPKVTRVWLAIDCGWVVNPDSVEAQLIGGIVHGLNAALYGKQTFVNGAAQARNFNASRMIRLGEMPQVVVKLMPQPALLDRNAVMGGVGELGVPTLAPALANAWARLSGKRVRALPFYPNATMSDG</sequence>
<dbReference type="InterPro" id="IPR037165">
    <property type="entry name" value="AldOxase/xan_DH_Mopterin-bd_sf"/>
</dbReference>
<dbReference type="PANTHER" id="PTHR47495:SF2">
    <property type="entry name" value="ALDEHYDE DEHYDROGENASE"/>
    <property type="match status" value="1"/>
</dbReference>
<dbReference type="SMART" id="SM01008">
    <property type="entry name" value="Ald_Xan_dh_C"/>
    <property type="match status" value="1"/>
</dbReference>
<dbReference type="InterPro" id="IPR046867">
    <property type="entry name" value="AldOxase/xan_DH_MoCoBD2"/>
</dbReference>
<dbReference type="SUPFAM" id="SSF56003">
    <property type="entry name" value="Molybdenum cofactor-binding domain"/>
    <property type="match status" value="2"/>
</dbReference>
<keyword evidence="3" id="KW-1185">Reference proteome</keyword>
<feature type="domain" description="Aldehyde oxidase/xanthine dehydrogenase a/b hammerhead" evidence="1">
    <location>
        <begin position="208"/>
        <end position="296"/>
    </location>
</feature>
<dbReference type="Pfam" id="PF02738">
    <property type="entry name" value="MoCoBD_1"/>
    <property type="match status" value="1"/>
</dbReference>
<dbReference type="InterPro" id="IPR008274">
    <property type="entry name" value="AldOxase/xan_DH_MoCoBD1"/>
</dbReference>
<evidence type="ECO:0000313" key="2">
    <source>
        <dbReference type="EMBL" id="MFG6485955.1"/>
    </source>
</evidence>
<evidence type="ECO:0000259" key="1">
    <source>
        <dbReference type="SMART" id="SM01008"/>
    </source>
</evidence>
<dbReference type="InterPro" id="IPR052516">
    <property type="entry name" value="N-heterocyclic_Hydroxylase"/>
</dbReference>
<dbReference type="Proteomes" id="UP001606134">
    <property type="component" value="Unassembled WGS sequence"/>
</dbReference>